<comment type="caution">
    <text evidence="2">The sequence shown here is derived from an EMBL/GenBank/DDBJ whole genome shotgun (WGS) entry which is preliminary data.</text>
</comment>
<reference evidence="2" key="1">
    <citation type="submission" date="2022-03" db="EMBL/GenBank/DDBJ databases">
        <authorList>
            <person name="Woo C.Y."/>
        </authorList>
    </citation>
    <scope>NUCLEOTIDE SEQUENCE</scope>
    <source>
        <strain evidence="2">CYS-02</strain>
    </source>
</reference>
<evidence type="ECO:0000259" key="1">
    <source>
        <dbReference type="Pfam" id="PF20680"/>
    </source>
</evidence>
<name>A0A9X1VQN9_9BURK</name>
<proteinExistence type="predicted"/>
<dbReference type="AlphaFoldDB" id="A0A9X1VQN9"/>
<dbReference type="RefSeq" id="WP_243303937.1">
    <property type="nucleotide sequence ID" value="NZ_JALGBI010000001.1"/>
</dbReference>
<dbReference type="InterPro" id="IPR049202">
    <property type="entry name" value="DUF6817"/>
</dbReference>
<keyword evidence="3" id="KW-1185">Reference proteome</keyword>
<protein>
    <recommendedName>
        <fullName evidence="1">DUF6817 domain-containing protein</fullName>
    </recommendedName>
</protein>
<accession>A0A9X1VQN9</accession>
<organism evidence="2 3">
    <name type="scientific">Variovorax terrae</name>
    <dbReference type="NCBI Taxonomy" id="2923278"/>
    <lineage>
        <taxon>Bacteria</taxon>
        <taxon>Pseudomonadati</taxon>
        <taxon>Pseudomonadota</taxon>
        <taxon>Betaproteobacteria</taxon>
        <taxon>Burkholderiales</taxon>
        <taxon>Comamonadaceae</taxon>
        <taxon>Variovorax</taxon>
    </lineage>
</organism>
<gene>
    <name evidence="2" type="ORF">MMF98_02340</name>
</gene>
<dbReference type="Proteomes" id="UP001139447">
    <property type="component" value="Unassembled WGS sequence"/>
</dbReference>
<feature type="domain" description="DUF6817" evidence="1">
    <location>
        <begin position="30"/>
        <end position="113"/>
    </location>
</feature>
<dbReference type="Pfam" id="PF20680">
    <property type="entry name" value="DUF6817"/>
    <property type="match status" value="1"/>
</dbReference>
<evidence type="ECO:0000313" key="3">
    <source>
        <dbReference type="Proteomes" id="UP001139447"/>
    </source>
</evidence>
<dbReference type="EMBL" id="JALGBI010000001">
    <property type="protein sequence ID" value="MCJ0762041.1"/>
    <property type="molecule type" value="Genomic_DNA"/>
</dbReference>
<evidence type="ECO:0000313" key="2">
    <source>
        <dbReference type="EMBL" id="MCJ0762041.1"/>
    </source>
</evidence>
<sequence length="217" mass="23789">MNSSLVQASAEQPLLDELRTHVPPAAWRLLEGSAAMHLAHSGRTLLLHLAGTWQLLRRWGNTQPICLAGLFHSIYGTNAFQRQSLPENRRPELQHAIGHGAEQLAWLFGAVDRPRALLEGLQLLRPGALIPQRIPLPARRGWPASHPLTITSHQLAALTEIECANLLEQGGSGNALRDLYCAGIDRPLLSAAAMAALRDRLSQQMRPPAPHAQDSQR</sequence>